<evidence type="ECO:0000256" key="2">
    <source>
        <dbReference type="ARBA" id="ARBA00022598"/>
    </source>
</evidence>
<dbReference type="InterPro" id="IPR005914">
    <property type="entry name" value="Acac_CoA_synth"/>
</dbReference>
<dbReference type="GO" id="GO:0006629">
    <property type="term" value="P:lipid metabolic process"/>
    <property type="evidence" value="ECO:0007669"/>
    <property type="project" value="InterPro"/>
</dbReference>
<keyword evidence="2" id="KW-0436">Ligase</keyword>
<dbReference type="InterPro" id="IPR020845">
    <property type="entry name" value="AMP-binding_CS"/>
</dbReference>
<feature type="domain" description="Acetyl-coenzyme A synthetase N-terminal" evidence="6">
    <location>
        <begin position="41"/>
        <end position="95"/>
    </location>
</feature>
<evidence type="ECO:0000313" key="7">
    <source>
        <dbReference type="EMBL" id="AAZ60144.1"/>
    </source>
</evidence>
<dbReference type="EMBL" id="CP000090">
    <property type="protein sequence ID" value="AAZ60144.1"/>
    <property type="molecule type" value="Genomic_DNA"/>
</dbReference>
<dbReference type="Gene3D" id="3.30.300.30">
    <property type="match status" value="1"/>
</dbReference>
<evidence type="ECO:0000259" key="6">
    <source>
        <dbReference type="Pfam" id="PF16177"/>
    </source>
</evidence>
<accession>Q474N9</accession>
<dbReference type="NCBIfam" id="NF002937">
    <property type="entry name" value="PRK03584.1"/>
    <property type="match status" value="1"/>
</dbReference>
<dbReference type="KEGG" id="reu:Reut_A0764"/>
<dbReference type="InterPro" id="IPR032387">
    <property type="entry name" value="ACAS_N"/>
</dbReference>
<proteinExistence type="inferred from homology"/>
<dbReference type="PANTHER" id="PTHR42921:SF1">
    <property type="entry name" value="ACETOACETYL-COA SYNTHETASE"/>
    <property type="match status" value="1"/>
</dbReference>
<evidence type="ECO:0000256" key="3">
    <source>
        <dbReference type="ARBA" id="ARBA00022741"/>
    </source>
</evidence>
<dbReference type="PROSITE" id="PS00455">
    <property type="entry name" value="AMP_BINDING"/>
    <property type="match status" value="1"/>
</dbReference>
<dbReference type="PANTHER" id="PTHR42921">
    <property type="entry name" value="ACETOACETYL-COA SYNTHETASE"/>
    <property type="match status" value="1"/>
</dbReference>
<dbReference type="STRING" id="264198.Reut_A0764"/>
<comment type="similarity">
    <text evidence="1">Belongs to the ATP-dependent AMP-binding enzyme family.</text>
</comment>
<dbReference type="eggNOG" id="COG0365">
    <property type="taxonomic scope" value="Bacteria"/>
</dbReference>
<evidence type="ECO:0000256" key="4">
    <source>
        <dbReference type="ARBA" id="ARBA00022840"/>
    </source>
</evidence>
<dbReference type="Pfam" id="PF16177">
    <property type="entry name" value="ACAS_N"/>
    <property type="match status" value="1"/>
</dbReference>
<protein>
    <submittedName>
        <fullName evidence="7">Acetoacetyl-CoA synthase</fullName>
    </submittedName>
</protein>
<dbReference type="Pfam" id="PF00501">
    <property type="entry name" value="AMP-binding"/>
    <property type="match status" value="1"/>
</dbReference>
<evidence type="ECO:0000256" key="1">
    <source>
        <dbReference type="ARBA" id="ARBA00006432"/>
    </source>
</evidence>
<dbReference type="InterPro" id="IPR042099">
    <property type="entry name" value="ANL_N_sf"/>
</dbReference>
<dbReference type="HOGENOM" id="CLU_000022_3_3_4"/>
<dbReference type="SUPFAM" id="SSF56801">
    <property type="entry name" value="Acetyl-CoA synthetase-like"/>
    <property type="match status" value="1"/>
</dbReference>
<dbReference type="AlphaFoldDB" id="Q474N9"/>
<reference evidence="7" key="1">
    <citation type="submission" date="2005-08" db="EMBL/GenBank/DDBJ databases">
        <title>Complete sequence of Chromosome1 of Ralstonia eutropha JMP134.</title>
        <authorList>
            <person name="Copeland A."/>
            <person name="Lucas S."/>
            <person name="Lapidus A."/>
            <person name="Barry K."/>
            <person name="Detter J.C."/>
            <person name="Glavina T."/>
            <person name="Hammon N."/>
            <person name="Israni S."/>
            <person name="Pitluck S."/>
            <person name="Goltsman E."/>
            <person name="Martinez M."/>
            <person name="Schmutz J."/>
            <person name="Larimer F."/>
            <person name="Land M."/>
            <person name="Lykidis A."/>
            <person name="Richardson P."/>
        </authorList>
    </citation>
    <scope>NUCLEOTIDE SEQUENCE</scope>
    <source>
        <strain evidence="7">JMP134</strain>
    </source>
</reference>
<dbReference type="GO" id="GO:0030729">
    <property type="term" value="F:acetoacetate-CoA ligase activity"/>
    <property type="evidence" value="ECO:0007669"/>
    <property type="project" value="InterPro"/>
</dbReference>
<dbReference type="Gene3D" id="3.40.50.12780">
    <property type="entry name" value="N-terminal domain of ligase-like"/>
    <property type="match status" value="1"/>
</dbReference>
<dbReference type="InterPro" id="IPR045851">
    <property type="entry name" value="AMP-bd_C_sf"/>
</dbReference>
<gene>
    <name evidence="7" type="ordered locus">Reut_A0764</name>
</gene>
<dbReference type="NCBIfam" id="TIGR01217">
    <property type="entry name" value="ac_ac_CoA_syn"/>
    <property type="match status" value="1"/>
</dbReference>
<dbReference type="OrthoDB" id="9766486at2"/>
<dbReference type="GO" id="GO:0005524">
    <property type="term" value="F:ATP binding"/>
    <property type="evidence" value="ECO:0007669"/>
    <property type="project" value="UniProtKB-KW"/>
</dbReference>
<keyword evidence="4" id="KW-0067">ATP-binding</keyword>
<keyword evidence="3" id="KW-0547">Nucleotide-binding</keyword>
<organism evidence="7">
    <name type="scientific">Cupriavidus pinatubonensis (strain JMP 134 / LMG 1197)</name>
    <name type="common">Cupriavidus necator (strain JMP 134)</name>
    <dbReference type="NCBI Taxonomy" id="264198"/>
    <lineage>
        <taxon>Bacteria</taxon>
        <taxon>Pseudomonadati</taxon>
        <taxon>Pseudomonadota</taxon>
        <taxon>Betaproteobacteria</taxon>
        <taxon>Burkholderiales</taxon>
        <taxon>Burkholderiaceae</taxon>
        <taxon>Cupriavidus</taxon>
    </lineage>
</organism>
<sequence length="671" mass="74173">MTTLAEGQLMWTPSDAFRDGSQLAQFMRWLQRERGLAFDDYASLWQWSVTEIESFWDAVRAYFDVHFDTPARGVLDRRVMPGARWFDGASLNYVQQVFRHAGSGAARQRAAIRHAGENRALEEVSWDALEAQVASLAHALRQMGVGRGDRVAGYLPNIPATIVAFLATASLGAVWSGCAPDMGQVAVIDRFRQIEPKVLIAVDGYRYGGKDYDRAPVIADLVAALPSLTDVIIVPHTGNPMAAREGVRLLAWQDMLAHRVPLAIESVPFDHPLWIVYSSGTTGMPKPIVHGHGGIVIEQLKLMAFHNNLGPDDVFHWYSSSGWIMWNAQVAGLLLGTTIALYDGNPAWPDAGVLWRFVDDARVTLFGAGAAFFTNCMKAGVEPARIADVSRLRGLGSTGSPLPVEAYDWIYRHVRSDIWLVPMSGGTDFAGSFVAGCPLLPVYAGEMQCRCLGAKVEAFDDNGQALTDRVGELVCTEPMPSMPLFLWGDADGKRYRDSYFDTYPGAWRHGDWIKITARGGAIIYGRSDATINRHGIRMGTSELYRVVEDLPEVLDSMVVDLEYLGRESYMPLFVVLREGIVLDDALRDTLRMRIRDALSSRHVPNEIVQVPAVPRTLSGKKMEVPIKKLLLGHAPDGIANRDAMANPASLDWYFDYARRYLAARQAESATA</sequence>
<evidence type="ECO:0000259" key="5">
    <source>
        <dbReference type="Pfam" id="PF00501"/>
    </source>
</evidence>
<feature type="domain" description="AMP-dependent synthetase/ligase" evidence="5">
    <location>
        <begin position="119"/>
        <end position="477"/>
    </location>
</feature>
<name>Q474N9_CUPPJ</name>
<dbReference type="InterPro" id="IPR000873">
    <property type="entry name" value="AMP-dep_synth/lig_dom"/>
</dbReference>